<feature type="region of interest" description="Disordered" evidence="1">
    <location>
        <begin position="15"/>
        <end position="109"/>
    </location>
</feature>
<dbReference type="Proteomes" id="UP000277580">
    <property type="component" value="Unassembled WGS sequence"/>
</dbReference>
<feature type="non-terminal residue" evidence="2">
    <location>
        <position position="109"/>
    </location>
</feature>
<feature type="compositionally biased region" description="Acidic residues" evidence="1">
    <location>
        <begin position="44"/>
        <end position="59"/>
    </location>
</feature>
<evidence type="ECO:0000313" key="2">
    <source>
        <dbReference type="EMBL" id="RPB06278.1"/>
    </source>
</evidence>
<evidence type="ECO:0000313" key="3">
    <source>
        <dbReference type="Proteomes" id="UP000277580"/>
    </source>
</evidence>
<organism evidence="2 3">
    <name type="scientific">Morchella conica CCBAS932</name>
    <dbReference type="NCBI Taxonomy" id="1392247"/>
    <lineage>
        <taxon>Eukaryota</taxon>
        <taxon>Fungi</taxon>
        <taxon>Dikarya</taxon>
        <taxon>Ascomycota</taxon>
        <taxon>Pezizomycotina</taxon>
        <taxon>Pezizomycetes</taxon>
        <taxon>Pezizales</taxon>
        <taxon>Morchellaceae</taxon>
        <taxon>Morchella</taxon>
    </lineage>
</organism>
<name>A0A3N4K9Z5_9PEZI</name>
<dbReference type="AlphaFoldDB" id="A0A3N4K9Z5"/>
<reference evidence="2 3" key="1">
    <citation type="journal article" date="2018" name="Nat. Ecol. Evol.">
        <title>Pezizomycetes genomes reveal the molecular basis of ectomycorrhizal truffle lifestyle.</title>
        <authorList>
            <person name="Murat C."/>
            <person name="Payen T."/>
            <person name="Noel B."/>
            <person name="Kuo A."/>
            <person name="Morin E."/>
            <person name="Chen J."/>
            <person name="Kohler A."/>
            <person name="Krizsan K."/>
            <person name="Balestrini R."/>
            <person name="Da Silva C."/>
            <person name="Montanini B."/>
            <person name="Hainaut M."/>
            <person name="Levati E."/>
            <person name="Barry K.W."/>
            <person name="Belfiori B."/>
            <person name="Cichocki N."/>
            <person name="Clum A."/>
            <person name="Dockter R.B."/>
            <person name="Fauchery L."/>
            <person name="Guy J."/>
            <person name="Iotti M."/>
            <person name="Le Tacon F."/>
            <person name="Lindquist E.A."/>
            <person name="Lipzen A."/>
            <person name="Malagnac F."/>
            <person name="Mello A."/>
            <person name="Molinier V."/>
            <person name="Miyauchi S."/>
            <person name="Poulain J."/>
            <person name="Riccioni C."/>
            <person name="Rubini A."/>
            <person name="Sitrit Y."/>
            <person name="Splivallo R."/>
            <person name="Traeger S."/>
            <person name="Wang M."/>
            <person name="Zifcakova L."/>
            <person name="Wipf D."/>
            <person name="Zambonelli A."/>
            <person name="Paolocci F."/>
            <person name="Nowrousian M."/>
            <person name="Ottonello S."/>
            <person name="Baldrian P."/>
            <person name="Spatafora J.W."/>
            <person name="Henrissat B."/>
            <person name="Nagy L.G."/>
            <person name="Aury J.M."/>
            <person name="Wincker P."/>
            <person name="Grigoriev I.V."/>
            <person name="Bonfante P."/>
            <person name="Martin F.M."/>
        </authorList>
    </citation>
    <scope>NUCLEOTIDE SEQUENCE [LARGE SCALE GENOMIC DNA]</scope>
    <source>
        <strain evidence="2 3">CCBAS932</strain>
    </source>
</reference>
<keyword evidence="3" id="KW-1185">Reference proteome</keyword>
<sequence length="109" mass="12354">MCQVLELVSKLLQYPPPRIPEESRPTNQDEDIQKPPTTTTKEDTEMEDVTELQTNEDDSYYSLFQPKLTKTTPQPDMEYGILPEPKELKPIPSPPLIPQPPPPPPPPPP</sequence>
<dbReference type="EMBL" id="ML119552">
    <property type="protein sequence ID" value="RPB06278.1"/>
    <property type="molecule type" value="Genomic_DNA"/>
</dbReference>
<protein>
    <submittedName>
        <fullName evidence="2">Uncharacterized protein</fullName>
    </submittedName>
</protein>
<dbReference type="InParanoid" id="A0A3N4K9Z5"/>
<feature type="compositionally biased region" description="Pro residues" evidence="1">
    <location>
        <begin position="91"/>
        <end position="109"/>
    </location>
</feature>
<evidence type="ECO:0000256" key="1">
    <source>
        <dbReference type="SAM" id="MobiDB-lite"/>
    </source>
</evidence>
<gene>
    <name evidence="2" type="ORF">P167DRAFT_540867</name>
</gene>
<proteinExistence type="predicted"/>
<accession>A0A3N4K9Z5</accession>